<keyword evidence="4 11" id="KW-1133">Transmembrane helix</keyword>
<evidence type="ECO:0000256" key="3">
    <source>
        <dbReference type="ARBA" id="ARBA00022692"/>
    </source>
</evidence>
<dbReference type="AlphaFoldDB" id="A0A368K9L1"/>
<dbReference type="RefSeq" id="WP_114438389.1">
    <property type="nucleotide sequence ID" value="NZ_QOZG01000001.1"/>
</dbReference>
<reference evidence="13 14" key="1">
    <citation type="submission" date="2018-07" db="EMBL/GenBank/DDBJ databases">
        <title>The draft genome of Phyllobacterium salinisoli.</title>
        <authorList>
            <person name="Liu L."/>
            <person name="Li L."/>
            <person name="Zhang X."/>
            <person name="Liang L."/>
        </authorList>
    </citation>
    <scope>NUCLEOTIDE SEQUENCE [LARGE SCALE GENOMIC DNA]</scope>
    <source>
        <strain evidence="13 14">LLAN61</strain>
    </source>
</reference>
<feature type="transmembrane region" description="Helical" evidence="11">
    <location>
        <begin position="204"/>
        <end position="227"/>
    </location>
</feature>
<dbReference type="GO" id="GO:0005254">
    <property type="term" value="F:chloride channel activity"/>
    <property type="evidence" value="ECO:0007669"/>
    <property type="project" value="UniProtKB-KW"/>
</dbReference>
<dbReference type="Gene3D" id="1.10.3080.10">
    <property type="entry name" value="Clc chloride channel"/>
    <property type="match status" value="1"/>
</dbReference>
<evidence type="ECO:0000256" key="2">
    <source>
        <dbReference type="ARBA" id="ARBA00022448"/>
    </source>
</evidence>
<dbReference type="PANTHER" id="PTHR43427:SF6">
    <property type="entry name" value="CHLORIDE CHANNEL PROTEIN CLC-E"/>
    <property type="match status" value="1"/>
</dbReference>
<keyword evidence="3 11" id="KW-0812">Transmembrane</keyword>
<dbReference type="Gene3D" id="3.10.580.10">
    <property type="entry name" value="CBS-domain"/>
    <property type="match status" value="1"/>
</dbReference>
<feature type="transmembrane region" description="Helical" evidence="11">
    <location>
        <begin position="274"/>
        <end position="298"/>
    </location>
</feature>
<gene>
    <name evidence="13" type="ORF">DUT91_00265</name>
</gene>
<dbReference type="PANTHER" id="PTHR43427">
    <property type="entry name" value="CHLORIDE CHANNEL PROTEIN CLC-E"/>
    <property type="match status" value="1"/>
</dbReference>
<evidence type="ECO:0000256" key="11">
    <source>
        <dbReference type="SAM" id="Phobius"/>
    </source>
</evidence>
<dbReference type="PRINTS" id="PR00762">
    <property type="entry name" value="CLCHANNEL"/>
</dbReference>
<feature type="transmembrane region" description="Helical" evidence="11">
    <location>
        <begin position="319"/>
        <end position="340"/>
    </location>
</feature>
<evidence type="ECO:0000259" key="12">
    <source>
        <dbReference type="PROSITE" id="PS51371"/>
    </source>
</evidence>
<protein>
    <submittedName>
        <fullName evidence="13">Chloride channel protein</fullName>
    </submittedName>
</protein>
<organism evidence="13 14">
    <name type="scientific">Phyllobacterium salinisoli</name>
    <dbReference type="NCBI Taxonomy" id="1899321"/>
    <lineage>
        <taxon>Bacteria</taxon>
        <taxon>Pseudomonadati</taxon>
        <taxon>Pseudomonadota</taxon>
        <taxon>Alphaproteobacteria</taxon>
        <taxon>Hyphomicrobiales</taxon>
        <taxon>Phyllobacteriaceae</taxon>
        <taxon>Phyllobacterium</taxon>
    </lineage>
</organism>
<feature type="transmembrane region" description="Helical" evidence="11">
    <location>
        <begin position="346"/>
        <end position="366"/>
    </location>
</feature>
<dbReference type="CDD" id="cd00400">
    <property type="entry name" value="Voltage_gated_ClC"/>
    <property type="match status" value="1"/>
</dbReference>
<dbReference type="InterPro" id="IPR001807">
    <property type="entry name" value="ClC"/>
</dbReference>
<feature type="transmembrane region" description="Helical" evidence="11">
    <location>
        <begin position="173"/>
        <end position="198"/>
    </location>
</feature>
<accession>A0A368K9L1</accession>
<keyword evidence="8" id="KW-0868">Chloride</keyword>
<evidence type="ECO:0000256" key="4">
    <source>
        <dbReference type="ARBA" id="ARBA00022989"/>
    </source>
</evidence>
<evidence type="ECO:0000256" key="6">
    <source>
        <dbReference type="ARBA" id="ARBA00023136"/>
    </source>
</evidence>
<dbReference type="OrthoDB" id="9814803at2"/>
<dbReference type="InterPro" id="IPR014743">
    <property type="entry name" value="Cl-channel_core"/>
</dbReference>
<name>A0A368K9L1_9HYPH</name>
<feature type="transmembrane region" description="Helical" evidence="11">
    <location>
        <begin position="81"/>
        <end position="99"/>
    </location>
</feature>
<dbReference type="InterPro" id="IPR046342">
    <property type="entry name" value="CBS_dom_sf"/>
</dbReference>
<dbReference type="SUPFAM" id="SSF54631">
    <property type="entry name" value="CBS-domain pair"/>
    <property type="match status" value="1"/>
</dbReference>
<dbReference type="PROSITE" id="PS51371">
    <property type="entry name" value="CBS"/>
    <property type="match status" value="1"/>
</dbReference>
<feature type="domain" description="CBS" evidence="12">
    <location>
        <begin position="528"/>
        <end position="587"/>
    </location>
</feature>
<keyword evidence="7" id="KW-0869">Chloride channel</keyword>
<evidence type="ECO:0000256" key="7">
    <source>
        <dbReference type="ARBA" id="ARBA00023173"/>
    </source>
</evidence>
<dbReference type="InterPro" id="IPR050368">
    <property type="entry name" value="ClC-type_chloride_channel"/>
</dbReference>
<keyword evidence="9" id="KW-0407">Ion channel</keyword>
<comment type="subcellular location">
    <subcellularLocation>
        <location evidence="1">Membrane</location>
        <topology evidence="1">Multi-pass membrane protein</topology>
    </subcellularLocation>
</comment>
<keyword evidence="2" id="KW-0813">Transport</keyword>
<feature type="transmembrane region" description="Helical" evidence="11">
    <location>
        <begin position="247"/>
        <end position="268"/>
    </location>
</feature>
<dbReference type="InterPro" id="IPR000644">
    <property type="entry name" value="CBS_dom"/>
</dbReference>
<keyword evidence="6 11" id="KW-0472">Membrane</keyword>
<keyword evidence="14" id="KW-1185">Reference proteome</keyword>
<evidence type="ECO:0000256" key="10">
    <source>
        <dbReference type="PROSITE-ProRule" id="PRU00703"/>
    </source>
</evidence>
<proteinExistence type="predicted"/>
<keyword evidence="5" id="KW-0406">Ion transport</keyword>
<comment type="caution">
    <text evidence="13">The sequence shown here is derived from an EMBL/GenBank/DDBJ whole genome shotgun (WGS) entry which is preliminary data.</text>
</comment>
<feature type="transmembrane region" description="Helical" evidence="11">
    <location>
        <begin position="410"/>
        <end position="427"/>
    </location>
</feature>
<evidence type="ECO:0000256" key="9">
    <source>
        <dbReference type="ARBA" id="ARBA00023303"/>
    </source>
</evidence>
<feature type="transmembrane region" description="Helical" evidence="11">
    <location>
        <begin position="378"/>
        <end position="404"/>
    </location>
</feature>
<evidence type="ECO:0000313" key="13">
    <source>
        <dbReference type="EMBL" id="RCS25295.1"/>
    </source>
</evidence>
<evidence type="ECO:0000256" key="8">
    <source>
        <dbReference type="ARBA" id="ARBA00023214"/>
    </source>
</evidence>
<feature type="transmembrane region" description="Helical" evidence="11">
    <location>
        <begin position="30"/>
        <end position="54"/>
    </location>
</feature>
<evidence type="ECO:0000256" key="1">
    <source>
        <dbReference type="ARBA" id="ARBA00004141"/>
    </source>
</evidence>
<sequence length="596" mass="63410">MPFETSKIINTGKLRLRTLAILRILNARGVAIVLLGCIVGVLAGSAVVLIGWIVNQLHTFLYAIPSGARLSGMFALARPEMALIPVIGGVLIGLSAFLLRRWRMRGPIDPIEANALYGGRLSMTDTFIVALQTIVSSGFGASVGLEAAYTQAGAGVASRLARFFGLRRSDVRLLVGCGAGGAIAAAFGAPLTGAFYGFELIVGVYSIANVAPMMAAAVSASLMAGYLGGTPFPIELGALPPMKAGQYIPFLILGLIAGGLSIAIMQLVTVVERFFSRLAISSVLRPAIGGCVIGLLALMTPQVLSSGHGALHRELEMNYGLYVIAELFVLKLLASAVSLGSGFRGGLFFASLFLGALAGKIFAEIMMIISPETGIDPVVAAVVGMTSLAVGVVGGPLTMTFLALESTGNLTLTGVVLAASIMSAMLVRETFGYSFSTWRFHLRGETIRGAQDIGWMRNLTVGRMMREDIRTVPCDITIAQFRKEVPLGSVQRIIATEGDRKYVGIVIVAEVHALRSDPATDERPISEMVKNRDTMLLPTMNVKVAAEMFTKTGSEELAVIDDFTNRRVLGLLTEGYLLRRYAEELDKARKDISGER</sequence>
<evidence type="ECO:0000256" key="5">
    <source>
        <dbReference type="ARBA" id="ARBA00023065"/>
    </source>
</evidence>
<dbReference type="EMBL" id="QOZG01000001">
    <property type="protein sequence ID" value="RCS25295.1"/>
    <property type="molecule type" value="Genomic_DNA"/>
</dbReference>
<keyword evidence="10" id="KW-0129">CBS domain</keyword>
<dbReference type="Proteomes" id="UP000253420">
    <property type="component" value="Unassembled WGS sequence"/>
</dbReference>
<dbReference type="SUPFAM" id="SSF81340">
    <property type="entry name" value="Clc chloride channel"/>
    <property type="match status" value="1"/>
</dbReference>
<evidence type="ECO:0000313" key="14">
    <source>
        <dbReference type="Proteomes" id="UP000253420"/>
    </source>
</evidence>
<dbReference type="Pfam" id="PF00654">
    <property type="entry name" value="Voltage_CLC"/>
    <property type="match status" value="1"/>
</dbReference>
<dbReference type="GO" id="GO:0034707">
    <property type="term" value="C:chloride channel complex"/>
    <property type="evidence" value="ECO:0007669"/>
    <property type="project" value="UniProtKB-KW"/>
</dbReference>